<dbReference type="AlphaFoldDB" id="A0A1M6APN0"/>
<dbReference type="InterPro" id="IPR037522">
    <property type="entry name" value="HD_GYP_dom"/>
</dbReference>
<evidence type="ECO:0000313" key="3">
    <source>
        <dbReference type="EMBL" id="SHI38422.1"/>
    </source>
</evidence>
<dbReference type="Gene3D" id="3.30.450.40">
    <property type="match status" value="1"/>
</dbReference>
<feature type="domain" description="HD-GYP" evidence="2">
    <location>
        <begin position="248"/>
        <end position="435"/>
    </location>
</feature>
<dbReference type="STRING" id="1122184.SAMN02745176_00046"/>
<evidence type="ECO:0000259" key="2">
    <source>
        <dbReference type="PROSITE" id="PS51832"/>
    </source>
</evidence>
<keyword evidence="1" id="KW-0175">Coiled coil</keyword>
<dbReference type="PANTHER" id="PTHR43155:SF2">
    <property type="entry name" value="CYCLIC DI-GMP PHOSPHODIESTERASE PA4108"/>
    <property type="match status" value="1"/>
</dbReference>
<dbReference type="InterPro" id="IPR029016">
    <property type="entry name" value="GAF-like_dom_sf"/>
</dbReference>
<sequence>MLKYIVLIVVFSIFAHHYYRVLVKNNTDSAETIARKTSMDKEQILTLISLQRDEIEALYKETYTINNELTNYIKKLNESKKELQDKNQELSALYTISKKINSNLNIDTLFQDMDELLKGILAYDILAIMLLDDEKKFLIVKYWNGPPIEGFLNMKFAINGKGVCALCVREKRALLIKDVNSIDNIIIVHDDMKQEMVAPIMYNGEVIGVFIVDTFKENAFDEHKLSILCSFASLASTALYNAKLYSDLKKTYEDTAKSLAKAIEAKDTYTRGHCDRVTELSVKTANYLGLSNDRLYKLKIAAILHDIGKIGIPEGILNKPGILTSKEYSIVKKHPSIGYEILSDIEYFDDIRKIIYQHHERFDGKGYPLGVDGRSLLTESKILALADAFDAMTSERPYRKPFSVEKALEEIKRNSGTQFDPDIASAFIEMMQKEH</sequence>
<organism evidence="3 4">
    <name type="scientific">Lutispora thermophila DSM 19022</name>
    <dbReference type="NCBI Taxonomy" id="1122184"/>
    <lineage>
        <taxon>Bacteria</taxon>
        <taxon>Bacillati</taxon>
        <taxon>Bacillota</taxon>
        <taxon>Clostridia</taxon>
        <taxon>Lutisporales</taxon>
        <taxon>Lutisporaceae</taxon>
        <taxon>Lutispora</taxon>
    </lineage>
</organism>
<keyword evidence="4" id="KW-1185">Reference proteome</keyword>
<dbReference type="InterPro" id="IPR003607">
    <property type="entry name" value="HD/PDEase_dom"/>
</dbReference>
<dbReference type="SMART" id="SM00065">
    <property type="entry name" value="GAF"/>
    <property type="match status" value="1"/>
</dbReference>
<feature type="coiled-coil region" evidence="1">
    <location>
        <begin position="66"/>
        <end position="96"/>
    </location>
</feature>
<dbReference type="CDD" id="cd00077">
    <property type="entry name" value="HDc"/>
    <property type="match status" value="1"/>
</dbReference>
<dbReference type="EMBL" id="FQZS01000003">
    <property type="protein sequence ID" value="SHI38422.1"/>
    <property type="molecule type" value="Genomic_DNA"/>
</dbReference>
<accession>A0A1M6APN0</accession>
<protein>
    <submittedName>
        <fullName evidence="3">HDIG domain-containing protein</fullName>
    </submittedName>
</protein>
<proteinExistence type="predicted"/>
<dbReference type="SUPFAM" id="SSF109604">
    <property type="entry name" value="HD-domain/PDEase-like"/>
    <property type="match status" value="1"/>
</dbReference>
<dbReference type="Pfam" id="PF13185">
    <property type="entry name" value="GAF_2"/>
    <property type="match status" value="1"/>
</dbReference>
<evidence type="ECO:0000313" key="4">
    <source>
        <dbReference type="Proteomes" id="UP000184442"/>
    </source>
</evidence>
<dbReference type="SMART" id="SM00471">
    <property type="entry name" value="HDc"/>
    <property type="match status" value="1"/>
</dbReference>
<gene>
    <name evidence="3" type="ORF">SAMN02745176_00046</name>
</gene>
<dbReference type="Pfam" id="PF13487">
    <property type="entry name" value="HD_5"/>
    <property type="match status" value="1"/>
</dbReference>
<dbReference type="PANTHER" id="PTHR43155">
    <property type="entry name" value="CYCLIC DI-GMP PHOSPHODIESTERASE PA4108-RELATED"/>
    <property type="match status" value="1"/>
</dbReference>
<dbReference type="NCBIfam" id="TIGR00277">
    <property type="entry name" value="HDIG"/>
    <property type="match status" value="1"/>
</dbReference>
<dbReference type="PROSITE" id="PS51832">
    <property type="entry name" value="HD_GYP"/>
    <property type="match status" value="1"/>
</dbReference>
<dbReference type="Gene3D" id="1.10.3210.10">
    <property type="entry name" value="Hypothetical protein af1432"/>
    <property type="match status" value="1"/>
</dbReference>
<dbReference type="Proteomes" id="UP000184442">
    <property type="component" value="Unassembled WGS sequence"/>
</dbReference>
<dbReference type="SUPFAM" id="SSF55781">
    <property type="entry name" value="GAF domain-like"/>
    <property type="match status" value="1"/>
</dbReference>
<evidence type="ECO:0000256" key="1">
    <source>
        <dbReference type="SAM" id="Coils"/>
    </source>
</evidence>
<reference evidence="3 4" key="1">
    <citation type="submission" date="2016-11" db="EMBL/GenBank/DDBJ databases">
        <authorList>
            <person name="Jaros S."/>
            <person name="Januszkiewicz K."/>
            <person name="Wedrychowicz H."/>
        </authorList>
    </citation>
    <scope>NUCLEOTIDE SEQUENCE [LARGE SCALE GENOMIC DNA]</scope>
    <source>
        <strain evidence="3 4">DSM 19022</strain>
    </source>
</reference>
<dbReference type="InterPro" id="IPR006675">
    <property type="entry name" value="HDIG_dom"/>
</dbReference>
<dbReference type="InterPro" id="IPR003018">
    <property type="entry name" value="GAF"/>
</dbReference>
<name>A0A1M6APN0_9FIRM</name>